<feature type="domain" description="Poly(A) RNA polymerase mitochondrial-like central palm" evidence="3">
    <location>
        <begin position="1123"/>
        <end position="1234"/>
    </location>
</feature>
<feature type="compositionally biased region" description="Polar residues" evidence="2">
    <location>
        <begin position="402"/>
        <end position="411"/>
    </location>
</feature>
<feature type="region of interest" description="Disordered" evidence="2">
    <location>
        <begin position="491"/>
        <end position="587"/>
    </location>
</feature>
<sequence length="1769" mass="193213">MASSDAEALVRALGELAVSLRRRRGGGGSTSNAEKRAVLKWLRSLSGEELASLCCVEDVGFVKTLLHMAARSRVVRGRDTRVQEFQLLPQTISGASTSQNKRVAIKTPPRSAPREFVKRSVVRMADGDVVGSFHSKEYEECCLKVLQGMRVLNTLQSCDTVALSMEFFHPVKQKGGTFAAEFFHVMEEISRGEFLAECPSEATLKHRVWGETKWLKKQGYYSLQALFVNQIELNIWALWKQHQKDASVKIPLQGLASKLYLVHEWETASVDQQQAVLKVLGSKTIAHLRELKQPVSTQTAVTAKFQAGRSSLEGLMSVLTVYQQTTQRVNQGVPVDACFTCSFEDAVALPQAGVIKLLLAEHLQEQCSLLLCERLSKEEDVAAASSIHGGLSLIDGGGTIDGTSKVKSANHSQRRRASRKKMLKQRRREGEIRAAQQTRFNNVLRELCEHFRRKQEQAIACVDKVLRDVIDTAVSDEQIKPGGWSVTFEHNAKENVHPRQKRKKKKKKKGGIAEVAAGLQNNRKDDRSSQTPVKSCSSSPKPHPYQTSDDEDAGEYSAATAGSDSSPSRPRPIDCSSDSGSTHDDVPRLSFFSNVGSTGTVTSSISSASALPLPTFGSHSLYSSSTTTPFFLSLAPRDHHSQPPRAPRREIDDDDDDADQEGHQVSLDGPESAAHEAPVTSDTSNFEWYLPSVFSLQTSAHRTISPSPALDWHFNHWQFKASDGGISDKCTSSTTVAVAELDPPPPPSSSSSTSSASSRFANGRLSGPPRKYSLASFSKIAGLDANRRGPAHAEHDKQGLAGASIREHCGGTSTAADSGNDSDFLYREGGFFDRQRSLKRRRRPWPLDYAHEEDEAEIVDKHDGRKEGCSNVYESSKRCLVVSAAGETDTWTECAHCCACACHRAASLRSQGEDSVEEVEVAGNNNHDDGSTCEHQRGPAALRSPVKTDNSGGNDVIAKVSLALERITELEEKMTEKTKVMEEQAATASSEITTLKQTVATLTAQLHNIENDIQDFQLQQTSVSANTGVLEDSSLGNASSCSSPPGPFSPAPSSLGQQADSPPTAAPPFPETYATPNSVMGPFVSVPLSVLPPRSKLHWDLCEFAAQLQADSDVRLPAQLAAQRLCTATVQSLWPRAQVRPYGSHVTRLVLPSSDVDLVICLPKVRRDAPADAAGVLEGRNAIKETWQQNLARKLKQEPWVVRDSVKTLPHAAVPIITLLTAPPYNVRLDISFEGPGHNGLATNDVVLALLHEFPPLAPMMLVLKSFAIERGLAVAYSGGLSSYALLLLVARYLQEHSDTMPNGFANASRAAQHSLSTVQAGVADFGLMLMGFLDFYGNRFDPRTTGISVASRCFLNRESTFMAGAVPGASGMGEPHQVPHQYQQQYAADDASVDDRTSQYGYAQHWQMPAQPHMQLSPNAEAASAQGLRRYGYRSSLDLPASRALDGMGAATGLLDYQQLQQQTYDPHKFDPVFIEDPLCPSNNVGRNCFRIMQIRRAFSAAHLALLAASRDPTVFADNRMGLVMGVGLHPDNIVRAILGPGAPVNGKPDAATSVTVGITSYVGAIEHPYAFYTYNQQQHQQQYAYHHHHHQDPPQQPYHQAGVPQPRAAYRNEPGSRRHSESESEKLTTRSATSTASHTDRSRKRHIGSPRLVPQNSDHQSHVQARLLRQGSTERGRQPQRQASLKQIHGPSTAKVLSRKNSERSMSLSLSFADVVRDGGSTSGASANIPNTSPLALARPPRFSRDDMALEESINERWETKDDSELK</sequence>
<accession>A0A8T1VQH1</accession>
<evidence type="ECO:0000256" key="1">
    <source>
        <dbReference type="SAM" id="Coils"/>
    </source>
</evidence>
<dbReference type="PANTHER" id="PTHR23092">
    <property type="entry name" value="POLY(A) RNA POLYMERASE"/>
    <property type="match status" value="1"/>
</dbReference>
<feature type="region of interest" description="Disordered" evidence="2">
    <location>
        <begin position="1030"/>
        <end position="1073"/>
    </location>
</feature>
<evidence type="ECO:0000313" key="5">
    <source>
        <dbReference type="Proteomes" id="UP000694044"/>
    </source>
</evidence>
<feature type="compositionally biased region" description="Basic and acidic residues" evidence="2">
    <location>
        <begin position="926"/>
        <end position="937"/>
    </location>
</feature>
<dbReference type="InterPro" id="IPR045862">
    <property type="entry name" value="Trf4-like"/>
</dbReference>
<dbReference type="EMBL" id="JAGDFM010000172">
    <property type="protein sequence ID" value="KAG7383605.1"/>
    <property type="molecule type" value="Genomic_DNA"/>
</dbReference>
<comment type="caution">
    <text evidence="4">The sequence shown here is derived from an EMBL/GenBank/DDBJ whole genome shotgun (WGS) entry which is preliminary data.</text>
</comment>
<dbReference type="GO" id="GO:0031499">
    <property type="term" value="C:TRAMP complex"/>
    <property type="evidence" value="ECO:0007669"/>
    <property type="project" value="TreeGrafter"/>
</dbReference>
<feature type="compositionally biased region" description="Basic and acidic residues" evidence="2">
    <location>
        <begin position="1616"/>
        <end position="1630"/>
    </location>
</feature>
<dbReference type="GO" id="GO:0031123">
    <property type="term" value="P:RNA 3'-end processing"/>
    <property type="evidence" value="ECO:0007669"/>
    <property type="project" value="TreeGrafter"/>
</dbReference>
<dbReference type="Pfam" id="PF22600">
    <property type="entry name" value="MTPAP-like_central"/>
    <property type="match status" value="1"/>
</dbReference>
<dbReference type="GO" id="GO:0005730">
    <property type="term" value="C:nucleolus"/>
    <property type="evidence" value="ECO:0007669"/>
    <property type="project" value="TreeGrafter"/>
</dbReference>
<dbReference type="GO" id="GO:0003729">
    <property type="term" value="F:mRNA binding"/>
    <property type="evidence" value="ECO:0007669"/>
    <property type="project" value="TreeGrafter"/>
</dbReference>
<feature type="region of interest" description="Disordered" evidence="2">
    <location>
        <begin position="924"/>
        <end position="952"/>
    </location>
</feature>
<feature type="region of interest" description="Disordered" evidence="2">
    <location>
        <begin position="1720"/>
        <end position="1769"/>
    </location>
</feature>
<dbReference type="GO" id="GO:0043634">
    <property type="term" value="P:polyadenylation-dependent ncRNA catabolic process"/>
    <property type="evidence" value="ECO:0007669"/>
    <property type="project" value="TreeGrafter"/>
</dbReference>
<feature type="compositionally biased region" description="Low complexity" evidence="2">
    <location>
        <begin position="749"/>
        <end position="758"/>
    </location>
</feature>
<feature type="region of interest" description="Disordered" evidence="2">
    <location>
        <begin position="1582"/>
        <end position="1707"/>
    </location>
</feature>
<feature type="coiled-coil region" evidence="1">
    <location>
        <begin position="967"/>
        <end position="1019"/>
    </location>
</feature>
<feature type="compositionally biased region" description="Polar residues" evidence="2">
    <location>
        <begin position="1725"/>
        <end position="1736"/>
    </location>
</feature>
<evidence type="ECO:0000313" key="4">
    <source>
        <dbReference type="EMBL" id="KAG7383605.1"/>
    </source>
</evidence>
<feature type="compositionally biased region" description="Basic residues" evidence="2">
    <location>
        <begin position="412"/>
        <end position="427"/>
    </location>
</feature>
<organism evidence="4 5">
    <name type="scientific">Phytophthora pseudosyringae</name>
    <dbReference type="NCBI Taxonomy" id="221518"/>
    <lineage>
        <taxon>Eukaryota</taxon>
        <taxon>Sar</taxon>
        <taxon>Stramenopiles</taxon>
        <taxon>Oomycota</taxon>
        <taxon>Peronosporomycetes</taxon>
        <taxon>Peronosporales</taxon>
        <taxon>Peronosporaceae</taxon>
        <taxon>Phytophthora</taxon>
    </lineage>
</organism>
<keyword evidence="1" id="KW-0175">Coiled coil</keyword>
<feature type="compositionally biased region" description="Basic and acidic residues" evidence="2">
    <location>
        <begin position="1745"/>
        <end position="1769"/>
    </location>
</feature>
<gene>
    <name evidence="4" type="ORF">PHYPSEUDO_003531</name>
</gene>
<evidence type="ECO:0000256" key="2">
    <source>
        <dbReference type="SAM" id="MobiDB-lite"/>
    </source>
</evidence>
<feature type="compositionally biased region" description="Low complexity" evidence="2">
    <location>
        <begin position="563"/>
        <end position="579"/>
    </location>
</feature>
<feature type="compositionally biased region" description="Polar residues" evidence="2">
    <location>
        <begin position="529"/>
        <end position="540"/>
    </location>
</feature>
<proteinExistence type="predicted"/>
<feature type="compositionally biased region" description="Basic residues" evidence="2">
    <location>
        <begin position="498"/>
        <end position="510"/>
    </location>
</feature>
<feature type="compositionally biased region" description="Basic and acidic residues" evidence="2">
    <location>
        <begin position="636"/>
        <end position="651"/>
    </location>
</feature>
<dbReference type="GO" id="GO:1990817">
    <property type="term" value="F:poly(A) RNA polymerase activity"/>
    <property type="evidence" value="ECO:0007669"/>
    <property type="project" value="InterPro"/>
</dbReference>
<keyword evidence="5" id="KW-1185">Reference proteome</keyword>
<protein>
    <recommendedName>
        <fullName evidence="3">Poly(A) RNA polymerase mitochondrial-like central palm domain-containing protein</fullName>
    </recommendedName>
</protein>
<dbReference type="OrthoDB" id="273917at2759"/>
<dbReference type="CDD" id="cd05402">
    <property type="entry name" value="NT_PAP_TUTase"/>
    <property type="match status" value="1"/>
</dbReference>
<evidence type="ECO:0000259" key="3">
    <source>
        <dbReference type="Pfam" id="PF22600"/>
    </source>
</evidence>
<feature type="region of interest" description="Disordered" evidence="2">
    <location>
        <begin position="633"/>
        <end position="681"/>
    </location>
</feature>
<dbReference type="GO" id="GO:0046872">
    <property type="term" value="F:metal ion binding"/>
    <property type="evidence" value="ECO:0007669"/>
    <property type="project" value="UniProtKB-KW"/>
</dbReference>
<feature type="region of interest" description="Disordered" evidence="2">
    <location>
        <begin position="738"/>
        <end position="767"/>
    </location>
</feature>
<dbReference type="Proteomes" id="UP000694044">
    <property type="component" value="Unassembled WGS sequence"/>
</dbReference>
<feature type="region of interest" description="Disordered" evidence="2">
    <location>
        <begin position="402"/>
        <end position="431"/>
    </location>
</feature>
<dbReference type="PANTHER" id="PTHR23092:SF48">
    <property type="entry name" value="NUCLEOTIDYLTRANSFERASE FAMILY PROTEIN"/>
    <property type="match status" value="1"/>
</dbReference>
<dbReference type="InterPro" id="IPR054708">
    <property type="entry name" value="MTPAP-like_central"/>
</dbReference>
<name>A0A8T1VQH1_9STRA</name>
<reference evidence="4" key="1">
    <citation type="submission" date="2021-02" db="EMBL/GenBank/DDBJ databases">
        <authorList>
            <person name="Palmer J.M."/>
        </authorList>
    </citation>
    <scope>NUCLEOTIDE SEQUENCE</scope>
    <source>
        <strain evidence="4">SCRP734</strain>
    </source>
</reference>